<evidence type="ECO:0000313" key="2">
    <source>
        <dbReference type="Proteomes" id="UP000319160"/>
    </source>
</evidence>
<keyword evidence="2" id="KW-1185">Reference proteome</keyword>
<comment type="caution">
    <text evidence="1">The sequence shown here is derived from an EMBL/GenBank/DDBJ whole genome shotgun (WGS) entry which is preliminary data.</text>
</comment>
<reference evidence="2" key="1">
    <citation type="submission" date="2019-06" db="EMBL/GenBank/DDBJ databases">
        <title>Draft genome sequence of the griseofulvin-producing fungus Xylaria cubensis strain G536.</title>
        <authorList>
            <person name="Mead M.E."/>
            <person name="Raja H.A."/>
            <person name="Steenwyk J.L."/>
            <person name="Knowles S.L."/>
            <person name="Oberlies N.H."/>
            <person name="Rokas A."/>
        </authorList>
    </citation>
    <scope>NUCLEOTIDE SEQUENCE [LARGE SCALE GENOMIC DNA]</scope>
    <source>
        <strain evidence="2">G536</strain>
    </source>
</reference>
<sequence length="216" mass="23348">MQQTYLFQTHNNVVVILIEHDDRGVQVAKLSDTRAGRGRDIGSDGYGLDVTVTLRYRLAEGHALGTRSNGIRGVFHVGAVEEDAVNGEQRCADPELAVRAVRGRFGADTAPVEFLEHGFRKAVFFAGGLDRGRVRAGQGLCGGAEIWNAPLAGQTVDIVGFMLKPDELVSAAIIFTLSKEAQAPTFSLRRTTRNEFTGYLGQSESAVAKKLSSVRD</sequence>
<evidence type="ECO:0000313" key="1">
    <source>
        <dbReference type="EMBL" id="TRX93157.1"/>
    </source>
</evidence>
<dbReference type="EMBL" id="VFLP01000031">
    <property type="protein sequence ID" value="TRX93157.1"/>
    <property type="molecule type" value="Genomic_DNA"/>
</dbReference>
<accession>A0A553HYW6</accession>
<protein>
    <submittedName>
        <fullName evidence="1">Uncharacterized protein</fullName>
    </submittedName>
</protein>
<dbReference type="Proteomes" id="UP000319160">
    <property type="component" value="Unassembled WGS sequence"/>
</dbReference>
<organism evidence="1 2">
    <name type="scientific">Xylaria flabelliformis</name>
    <dbReference type="NCBI Taxonomy" id="2512241"/>
    <lineage>
        <taxon>Eukaryota</taxon>
        <taxon>Fungi</taxon>
        <taxon>Dikarya</taxon>
        <taxon>Ascomycota</taxon>
        <taxon>Pezizomycotina</taxon>
        <taxon>Sordariomycetes</taxon>
        <taxon>Xylariomycetidae</taxon>
        <taxon>Xylariales</taxon>
        <taxon>Xylariaceae</taxon>
        <taxon>Xylaria</taxon>
    </lineage>
</organism>
<name>A0A553HYW6_9PEZI</name>
<proteinExistence type="predicted"/>
<dbReference type="AlphaFoldDB" id="A0A553HYW6"/>
<gene>
    <name evidence="1" type="ORF">FHL15_006025</name>
</gene>